<dbReference type="Proteomes" id="UP000824120">
    <property type="component" value="Chromosome 10"/>
</dbReference>
<name>A0A9J5WZA7_SOLCO</name>
<protein>
    <submittedName>
        <fullName evidence="2">Uncharacterized protein</fullName>
    </submittedName>
</protein>
<keyword evidence="1" id="KW-0812">Transmembrane</keyword>
<feature type="transmembrane region" description="Helical" evidence="1">
    <location>
        <begin position="70"/>
        <end position="88"/>
    </location>
</feature>
<keyword evidence="3" id="KW-1185">Reference proteome</keyword>
<reference evidence="2 3" key="1">
    <citation type="submission" date="2020-09" db="EMBL/GenBank/DDBJ databases">
        <title>De no assembly of potato wild relative species, Solanum commersonii.</title>
        <authorList>
            <person name="Cho K."/>
        </authorList>
    </citation>
    <scope>NUCLEOTIDE SEQUENCE [LARGE SCALE GENOMIC DNA]</scope>
    <source>
        <strain evidence="2">LZ3.2</strain>
        <tissue evidence="2">Leaf</tissue>
    </source>
</reference>
<dbReference type="EMBL" id="JACXVP010000010">
    <property type="protein sequence ID" value="KAG5580256.1"/>
    <property type="molecule type" value="Genomic_DNA"/>
</dbReference>
<evidence type="ECO:0000313" key="3">
    <source>
        <dbReference type="Proteomes" id="UP000824120"/>
    </source>
</evidence>
<dbReference type="AlphaFoldDB" id="A0A9J5WZA7"/>
<dbReference type="OrthoDB" id="1849062at2759"/>
<keyword evidence="1" id="KW-1133">Transmembrane helix</keyword>
<dbReference type="InterPro" id="IPR004158">
    <property type="entry name" value="DUF247_pln"/>
</dbReference>
<accession>A0A9J5WZA7</accession>
<dbReference type="Pfam" id="PF03140">
    <property type="entry name" value="DUF247"/>
    <property type="match status" value="1"/>
</dbReference>
<evidence type="ECO:0000256" key="1">
    <source>
        <dbReference type="SAM" id="Phobius"/>
    </source>
</evidence>
<gene>
    <name evidence="2" type="ORF">H5410_050883</name>
</gene>
<organism evidence="2 3">
    <name type="scientific">Solanum commersonii</name>
    <name type="common">Commerson's wild potato</name>
    <name type="synonym">Commerson's nightshade</name>
    <dbReference type="NCBI Taxonomy" id="4109"/>
    <lineage>
        <taxon>Eukaryota</taxon>
        <taxon>Viridiplantae</taxon>
        <taxon>Streptophyta</taxon>
        <taxon>Embryophyta</taxon>
        <taxon>Tracheophyta</taxon>
        <taxon>Spermatophyta</taxon>
        <taxon>Magnoliopsida</taxon>
        <taxon>eudicotyledons</taxon>
        <taxon>Gunneridae</taxon>
        <taxon>Pentapetalae</taxon>
        <taxon>asterids</taxon>
        <taxon>lamiids</taxon>
        <taxon>Solanales</taxon>
        <taxon>Solanaceae</taxon>
        <taxon>Solanoideae</taxon>
        <taxon>Solaneae</taxon>
        <taxon>Solanum</taxon>
    </lineage>
</organism>
<keyword evidence="1" id="KW-0472">Membrane</keyword>
<proteinExistence type="predicted"/>
<comment type="caution">
    <text evidence="2">The sequence shown here is derived from an EMBL/GenBank/DDBJ whole genome shotgun (WGS) entry which is preliminary data.</text>
</comment>
<sequence length="199" mass="23296">MRYDDDQGGGYHSFEENVKSYCSQMFFDKQEDIKMKENTIIETDPLTFLKFFAEYLSMVVTMKLMPHNRIVMISSLIIFAIVGGKSMYHTNQDCSQIDLVKELIDEKLIFNTLGSDEEVVQVYKGLKTYRADDPLLFKNVKRNIQENYNNKGKTWIAELIDTYFNSTWSLTALIVNVFLTFFTIVQTNYGSPFYHCFHE</sequence>
<evidence type="ECO:0000313" key="2">
    <source>
        <dbReference type="EMBL" id="KAG5580256.1"/>
    </source>
</evidence>